<dbReference type="EMBL" id="SSUX01000023">
    <property type="protein sequence ID" value="THJ39111.1"/>
    <property type="molecule type" value="Genomic_DNA"/>
</dbReference>
<keyword evidence="2" id="KW-1134">Transmembrane beta strand</keyword>
<name>A0A4S5C5B9_AERVE</name>
<dbReference type="GO" id="GO:0009279">
    <property type="term" value="C:cell outer membrane"/>
    <property type="evidence" value="ECO:0007669"/>
    <property type="project" value="UniProtKB-SubCell"/>
</dbReference>
<dbReference type="PROSITE" id="PS52016">
    <property type="entry name" value="TONB_DEPENDENT_REC_3"/>
    <property type="match status" value="1"/>
</dbReference>
<reference evidence="5 6" key="1">
    <citation type="submission" date="2019-04" db="EMBL/GenBank/DDBJ databases">
        <title>Comparative genomics of Aeromonas veronii strains pathogenic to fish.</title>
        <authorList>
            <person name="Cascarano M.C."/>
            <person name="Smyrli M."/>
            <person name="Katharios P."/>
        </authorList>
    </citation>
    <scope>NUCLEOTIDE SEQUENCE [LARGE SCALE GENOMIC DNA]</scope>
    <source>
        <strain evidence="5 6">XU1</strain>
    </source>
</reference>
<evidence type="ECO:0000313" key="5">
    <source>
        <dbReference type="EMBL" id="THJ39111.1"/>
    </source>
</evidence>
<keyword evidence="2" id="KW-0472">Membrane</keyword>
<dbReference type="SUPFAM" id="SSF56935">
    <property type="entry name" value="Porins"/>
    <property type="match status" value="1"/>
</dbReference>
<dbReference type="InterPro" id="IPR037066">
    <property type="entry name" value="Plug_dom_sf"/>
</dbReference>
<dbReference type="PANTHER" id="PTHR30069:SF53">
    <property type="entry name" value="COLICIN I RECEPTOR-RELATED"/>
    <property type="match status" value="1"/>
</dbReference>
<comment type="caution">
    <text evidence="5">The sequence shown here is derived from an EMBL/GenBank/DDBJ whole genome shotgun (WGS) entry which is preliminary data.</text>
</comment>
<evidence type="ECO:0000259" key="4">
    <source>
        <dbReference type="Pfam" id="PF07715"/>
    </source>
</evidence>
<proteinExistence type="inferred from homology"/>
<keyword evidence="2" id="KW-0998">Cell outer membrane</keyword>
<comment type="similarity">
    <text evidence="2">Belongs to the TonB-dependent receptor family.</text>
</comment>
<dbReference type="GO" id="GO:0015344">
    <property type="term" value="F:siderophore uptake transmembrane transporter activity"/>
    <property type="evidence" value="ECO:0007669"/>
    <property type="project" value="TreeGrafter"/>
</dbReference>
<keyword evidence="1 3" id="KW-0732">Signal</keyword>
<organism evidence="5 6">
    <name type="scientific">Aeromonas veronii</name>
    <dbReference type="NCBI Taxonomy" id="654"/>
    <lineage>
        <taxon>Bacteria</taxon>
        <taxon>Pseudomonadati</taxon>
        <taxon>Pseudomonadota</taxon>
        <taxon>Gammaproteobacteria</taxon>
        <taxon>Aeromonadales</taxon>
        <taxon>Aeromonadaceae</taxon>
        <taxon>Aeromonas</taxon>
    </lineage>
</organism>
<dbReference type="PANTHER" id="PTHR30069">
    <property type="entry name" value="TONB-DEPENDENT OUTER MEMBRANE RECEPTOR"/>
    <property type="match status" value="1"/>
</dbReference>
<dbReference type="Proteomes" id="UP000309618">
    <property type="component" value="Unassembled WGS sequence"/>
</dbReference>
<dbReference type="GO" id="GO:0044718">
    <property type="term" value="P:siderophore transmembrane transport"/>
    <property type="evidence" value="ECO:0007669"/>
    <property type="project" value="TreeGrafter"/>
</dbReference>
<evidence type="ECO:0000256" key="1">
    <source>
        <dbReference type="ARBA" id="ARBA00022729"/>
    </source>
</evidence>
<gene>
    <name evidence="5" type="ORF">E8Q35_20830</name>
</gene>
<keyword evidence="2" id="KW-0812">Transmembrane</keyword>
<evidence type="ECO:0000256" key="3">
    <source>
        <dbReference type="SAM" id="SignalP"/>
    </source>
</evidence>
<keyword evidence="2" id="KW-0813">Transport</keyword>
<dbReference type="AlphaFoldDB" id="A0A4S5C5B9"/>
<sequence length="232" mass="24969">MQLQPDVSRLNPTLLSLGLCALPGLAQAEAPKANETMVITATQTKHTELSAPASVSVITRADLDKRSVMDLTDTLKTVPGVSFIPSTPNGRYEIKLRGMGGKYALILLNGHRLNAREVMEDNDGNDFDIASIPVAAIERIEILRAPASSLYGSDAMAGVINVITRTPGNKTEGSLGYDYRNITSGKGGDLYKGSGYLSGALVDDKLFRSLMVEKYNRDAWQSGSTWVENTSC</sequence>
<feature type="chain" id="PRO_5020441170" description="TonB-dependent receptor plug domain-containing protein" evidence="3">
    <location>
        <begin position="29"/>
        <end position="232"/>
    </location>
</feature>
<dbReference type="Gene3D" id="2.170.130.10">
    <property type="entry name" value="TonB-dependent receptor, plug domain"/>
    <property type="match status" value="1"/>
</dbReference>
<feature type="domain" description="TonB-dependent receptor plug" evidence="4">
    <location>
        <begin position="49"/>
        <end position="159"/>
    </location>
</feature>
<dbReference type="RefSeq" id="WP_052200052.1">
    <property type="nucleotide sequence ID" value="NZ_NKVZ01000010.1"/>
</dbReference>
<dbReference type="InterPro" id="IPR039426">
    <property type="entry name" value="TonB-dep_rcpt-like"/>
</dbReference>
<feature type="signal peptide" evidence="3">
    <location>
        <begin position="1"/>
        <end position="28"/>
    </location>
</feature>
<evidence type="ECO:0000313" key="6">
    <source>
        <dbReference type="Proteomes" id="UP000309618"/>
    </source>
</evidence>
<dbReference type="Pfam" id="PF07715">
    <property type="entry name" value="Plug"/>
    <property type="match status" value="1"/>
</dbReference>
<dbReference type="InterPro" id="IPR012910">
    <property type="entry name" value="Plug_dom"/>
</dbReference>
<protein>
    <recommendedName>
        <fullName evidence="4">TonB-dependent receptor plug domain-containing protein</fullName>
    </recommendedName>
</protein>
<accession>A0A4S5C5B9</accession>
<comment type="subcellular location">
    <subcellularLocation>
        <location evidence="2">Cell outer membrane</location>
        <topology evidence="2">Multi-pass membrane protein</topology>
    </subcellularLocation>
</comment>
<evidence type="ECO:0000256" key="2">
    <source>
        <dbReference type="PROSITE-ProRule" id="PRU01360"/>
    </source>
</evidence>